<dbReference type="AlphaFoldDB" id="A0A9I9E1P8"/>
<dbReference type="Gramene" id="MELO3C027007.2.1">
    <property type="protein sequence ID" value="MELO3C027007.2.1"/>
    <property type="gene ID" value="MELO3C027007.2"/>
</dbReference>
<sequence>MRDHCEGRGYTLASRAYRRADGLNLSLDARRRDTTVVDPTSVTCLDLDIAFTDFCTTLRTLPLKRMTLSTQPQVRRDYPLILSISISGRKETYKDSPCNSERIGKSPA</sequence>
<dbReference type="EnsemblPlants" id="MELO3C027007.2.1">
    <property type="protein sequence ID" value="MELO3C027007.2.1"/>
    <property type="gene ID" value="MELO3C027007.2"/>
</dbReference>
<name>A0A9I9E1P8_CUCME</name>
<organism evidence="1">
    <name type="scientific">Cucumis melo</name>
    <name type="common">Muskmelon</name>
    <dbReference type="NCBI Taxonomy" id="3656"/>
    <lineage>
        <taxon>Eukaryota</taxon>
        <taxon>Viridiplantae</taxon>
        <taxon>Streptophyta</taxon>
        <taxon>Embryophyta</taxon>
        <taxon>Tracheophyta</taxon>
        <taxon>Spermatophyta</taxon>
        <taxon>Magnoliopsida</taxon>
        <taxon>eudicotyledons</taxon>
        <taxon>Gunneridae</taxon>
        <taxon>Pentapetalae</taxon>
        <taxon>rosids</taxon>
        <taxon>fabids</taxon>
        <taxon>Cucurbitales</taxon>
        <taxon>Cucurbitaceae</taxon>
        <taxon>Benincaseae</taxon>
        <taxon>Cucumis</taxon>
    </lineage>
</organism>
<reference evidence="1" key="1">
    <citation type="submission" date="2023-03" db="UniProtKB">
        <authorList>
            <consortium name="EnsemblPlants"/>
        </authorList>
    </citation>
    <scope>IDENTIFICATION</scope>
</reference>
<evidence type="ECO:0000313" key="1">
    <source>
        <dbReference type="EnsemblPlants" id="MELO3C027007.2.1"/>
    </source>
</evidence>
<protein>
    <submittedName>
        <fullName evidence="1">Uncharacterized protein</fullName>
    </submittedName>
</protein>
<proteinExistence type="predicted"/>
<accession>A0A9I9E1P8</accession>